<dbReference type="EMBL" id="AP023091">
    <property type="protein sequence ID" value="BCE17790.1"/>
    <property type="molecule type" value="Genomic_DNA"/>
</dbReference>
<sequence>MVRTFILTAELDPASFAWLDGLRREHFPPERNLLPAHLTLFHRLSSAQTGRLESIELPAAPVPILFEAPVLLGFGVAVRIRSPELDRLRAAARCAMGGVFSRQDSQAWRSHVTIQNKVTADAARQLHQAFALDFEPRPGSVTGLLVWEYLGGPWRSVRQLTFG</sequence>
<dbReference type="AlphaFoldDB" id="A0A809WRP7"/>
<protein>
    <recommendedName>
        <fullName evidence="2">2'-5' RNA ligase family protein</fullName>
    </recommendedName>
</protein>
<accession>A0A809WRP7</accession>
<gene>
    <name evidence="1" type="ORF">XF1B_04710</name>
</gene>
<evidence type="ECO:0008006" key="2">
    <source>
        <dbReference type="Google" id="ProtNLM"/>
    </source>
</evidence>
<reference evidence="1" key="1">
    <citation type="submission" date="2020-05" db="EMBL/GenBank/DDBJ databases">
        <title>Complete genome sequence of Bradyrhizobium diazoefficiens XF1 isolated from soybean nodule.</title>
        <authorList>
            <person name="Noda R."/>
            <person name="Kakizaki K."/>
            <person name="Minamisawa K."/>
        </authorList>
    </citation>
    <scope>NUCLEOTIDE SEQUENCE</scope>
    <source>
        <strain evidence="1">XF1</strain>
    </source>
</reference>
<dbReference type="Pfam" id="PF13563">
    <property type="entry name" value="2_5_RNA_ligase2"/>
    <property type="match status" value="1"/>
</dbReference>
<proteinExistence type="predicted"/>
<organism evidence="1">
    <name type="scientific">Bradyrhizobium diazoefficiens</name>
    <dbReference type="NCBI Taxonomy" id="1355477"/>
    <lineage>
        <taxon>Bacteria</taxon>
        <taxon>Pseudomonadati</taxon>
        <taxon>Pseudomonadota</taxon>
        <taxon>Alphaproteobacteria</taxon>
        <taxon>Hyphomicrobiales</taxon>
        <taxon>Nitrobacteraceae</taxon>
        <taxon>Bradyrhizobium</taxon>
    </lineage>
</organism>
<evidence type="ECO:0000313" key="1">
    <source>
        <dbReference type="EMBL" id="BCE17790.1"/>
    </source>
</evidence>
<name>A0A809WRP7_9BRAD</name>